<dbReference type="InterPro" id="IPR029021">
    <property type="entry name" value="Prot-tyrosine_phosphatase-like"/>
</dbReference>
<proteinExistence type="predicted"/>
<dbReference type="Gene3D" id="3.90.190.10">
    <property type="entry name" value="Protein tyrosine phosphatase superfamily"/>
    <property type="match status" value="1"/>
</dbReference>
<evidence type="ECO:0000313" key="2">
    <source>
        <dbReference type="Proteomes" id="UP000243459"/>
    </source>
</evidence>
<sequence>MGRRGGRAAFSEVARGCTLAGGPSPRGGGHAAAGGPAVNATFGTCELARGGDGAVPELPRSDAVPEEAYLCVPTWDTRAPSPVQIESAVEWGSRFRGQKKPVFVHCAFGEGTFYSEIMRSVCLLIVVIVDYVHDMHLTLYAICT</sequence>
<evidence type="ECO:0008006" key="3">
    <source>
        <dbReference type="Google" id="ProtNLM"/>
    </source>
</evidence>
<gene>
    <name evidence="1" type="ORF">A4U43_C09F420</name>
</gene>
<dbReference type="SUPFAM" id="SSF52799">
    <property type="entry name" value="(Phosphotyrosine protein) phosphatases II"/>
    <property type="match status" value="1"/>
</dbReference>
<dbReference type="Gramene" id="ONK57428">
    <property type="protein sequence ID" value="ONK57428"/>
    <property type="gene ID" value="A4U43_C09F420"/>
</dbReference>
<dbReference type="EMBL" id="CM007389">
    <property type="protein sequence ID" value="ONK57428.1"/>
    <property type="molecule type" value="Genomic_DNA"/>
</dbReference>
<dbReference type="PANTHER" id="PTHR47216">
    <property type="match status" value="1"/>
</dbReference>
<organism evidence="1 2">
    <name type="scientific">Asparagus officinalis</name>
    <name type="common">Garden asparagus</name>
    <dbReference type="NCBI Taxonomy" id="4686"/>
    <lineage>
        <taxon>Eukaryota</taxon>
        <taxon>Viridiplantae</taxon>
        <taxon>Streptophyta</taxon>
        <taxon>Embryophyta</taxon>
        <taxon>Tracheophyta</taxon>
        <taxon>Spermatophyta</taxon>
        <taxon>Magnoliopsida</taxon>
        <taxon>Liliopsida</taxon>
        <taxon>Asparagales</taxon>
        <taxon>Asparagaceae</taxon>
        <taxon>Asparagoideae</taxon>
        <taxon>Asparagus</taxon>
    </lineage>
</organism>
<evidence type="ECO:0000313" key="1">
    <source>
        <dbReference type="EMBL" id="ONK57428.1"/>
    </source>
</evidence>
<dbReference type="AlphaFoldDB" id="A0A5P1E4H8"/>
<name>A0A5P1E4H8_ASPOF</name>
<dbReference type="PANTHER" id="PTHR47216:SF4">
    <property type="entry name" value="OS01G0859400 PROTEIN"/>
    <property type="match status" value="1"/>
</dbReference>
<keyword evidence="2" id="KW-1185">Reference proteome</keyword>
<reference evidence="2" key="1">
    <citation type="journal article" date="2017" name="Nat. Commun.">
        <title>The asparagus genome sheds light on the origin and evolution of a young Y chromosome.</title>
        <authorList>
            <person name="Harkess A."/>
            <person name="Zhou J."/>
            <person name="Xu C."/>
            <person name="Bowers J.E."/>
            <person name="Van der Hulst R."/>
            <person name="Ayyampalayam S."/>
            <person name="Mercati F."/>
            <person name="Riccardi P."/>
            <person name="McKain M.R."/>
            <person name="Kakrana A."/>
            <person name="Tang H."/>
            <person name="Ray J."/>
            <person name="Groenendijk J."/>
            <person name="Arikit S."/>
            <person name="Mathioni S.M."/>
            <person name="Nakano M."/>
            <person name="Shan H."/>
            <person name="Telgmann-Rauber A."/>
            <person name="Kanno A."/>
            <person name="Yue Z."/>
            <person name="Chen H."/>
            <person name="Li W."/>
            <person name="Chen Y."/>
            <person name="Xu X."/>
            <person name="Zhang Y."/>
            <person name="Luo S."/>
            <person name="Chen H."/>
            <person name="Gao J."/>
            <person name="Mao Z."/>
            <person name="Pires J.C."/>
            <person name="Luo M."/>
            <person name="Kudrna D."/>
            <person name="Wing R.A."/>
            <person name="Meyers B.C."/>
            <person name="Yi K."/>
            <person name="Kong H."/>
            <person name="Lavrijsen P."/>
            <person name="Sunseri F."/>
            <person name="Falavigna A."/>
            <person name="Ye Y."/>
            <person name="Leebens-Mack J.H."/>
            <person name="Chen G."/>
        </authorList>
    </citation>
    <scope>NUCLEOTIDE SEQUENCE [LARGE SCALE GENOMIC DNA]</scope>
    <source>
        <strain evidence="2">cv. DH0086</strain>
    </source>
</reference>
<dbReference type="Proteomes" id="UP000243459">
    <property type="component" value="Chromosome 9"/>
</dbReference>
<protein>
    <recommendedName>
        <fullName evidence="3">Tyrosine specific protein phosphatases domain-containing protein</fullName>
    </recommendedName>
</protein>
<accession>A0A5P1E4H8</accession>